<dbReference type="GO" id="GO:0005524">
    <property type="term" value="F:ATP binding"/>
    <property type="evidence" value="ECO:0007669"/>
    <property type="project" value="InterPro"/>
</dbReference>
<dbReference type="OrthoDB" id="8061355at2759"/>
<dbReference type="Gene3D" id="3.40.50.300">
    <property type="entry name" value="P-loop containing nucleotide triphosphate hydrolases"/>
    <property type="match status" value="1"/>
</dbReference>
<protein>
    <recommendedName>
        <fullName evidence="3">ABC transporter domain-containing protein</fullName>
    </recommendedName>
</protein>
<dbReference type="PANTHER" id="PTHR19229:SF36">
    <property type="entry name" value="ATP-BINDING CASSETTE SUB-FAMILY A MEMBER 2"/>
    <property type="match status" value="1"/>
</dbReference>
<proteinExistence type="predicted"/>
<dbReference type="GO" id="GO:0016020">
    <property type="term" value="C:membrane"/>
    <property type="evidence" value="ECO:0007669"/>
    <property type="project" value="InterPro"/>
</dbReference>
<dbReference type="PANTHER" id="PTHR19229">
    <property type="entry name" value="ATP-BINDING CASSETTE TRANSPORTER SUBFAMILY A ABCA"/>
    <property type="match status" value="1"/>
</dbReference>
<dbReference type="GeneID" id="19244193"/>
<name>U1GVF2_ENDPU</name>
<dbReference type="eggNOG" id="KOG0059">
    <property type="taxonomic scope" value="Eukaryota"/>
</dbReference>
<evidence type="ECO:0000256" key="1">
    <source>
        <dbReference type="ARBA" id="ARBA00022448"/>
    </source>
</evidence>
<keyword evidence="2" id="KW-0677">Repeat</keyword>
<gene>
    <name evidence="4" type="ORF">EPUS_09372</name>
</gene>
<reference evidence="5" key="1">
    <citation type="journal article" date="2014" name="BMC Genomics">
        <title>Genome characteristics reveal the impact of lichenization on lichen-forming fungus Endocarpon pusillum Hedwig (Verrucariales, Ascomycota).</title>
        <authorList>
            <person name="Wang Y.-Y."/>
            <person name="Liu B."/>
            <person name="Zhang X.-Y."/>
            <person name="Zhou Q.-M."/>
            <person name="Zhang T."/>
            <person name="Li H."/>
            <person name="Yu Y.-F."/>
            <person name="Zhang X.-L."/>
            <person name="Hao X.-Y."/>
            <person name="Wang M."/>
            <person name="Wang L."/>
            <person name="Wei J.-C."/>
        </authorList>
    </citation>
    <scope>NUCLEOTIDE SEQUENCE [LARGE SCALE GENOMIC DNA]</scope>
    <source>
        <strain evidence="5">Z07020 / HMAS-L-300199</strain>
    </source>
</reference>
<evidence type="ECO:0000313" key="4">
    <source>
        <dbReference type="EMBL" id="ERF76458.1"/>
    </source>
</evidence>
<evidence type="ECO:0000259" key="3">
    <source>
        <dbReference type="Pfam" id="PF00005"/>
    </source>
</evidence>
<organism evidence="4 5">
    <name type="scientific">Endocarpon pusillum (strain Z07020 / HMAS-L-300199)</name>
    <name type="common">Lichen-forming fungus</name>
    <dbReference type="NCBI Taxonomy" id="1263415"/>
    <lineage>
        <taxon>Eukaryota</taxon>
        <taxon>Fungi</taxon>
        <taxon>Dikarya</taxon>
        <taxon>Ascomycota</taxon>
        <taxon>Pezizomycotina</taxon>
        <taxon>Eurotiomycetes</taxon>
        <taxon>Chaetothyriomycetidae</taxon>
        <taxon>Verrucariales</taxon>
        <taxon>Verrucariaceae</taxon>
        <taxon>Endocarpon</taxon>
    </lineage>
</organism>
<dbReference type="AlphaFoldDB" id="U1GVF2"/>
<keyword evidence="1" id="KW-0813">Transport</keyword>
<evidence type="ECO:0000256" key="2">
    <source>
        <dbReference type="ARBA" id="ARBA00022737"/>
    </source>
</evidence>
<keyword evidence="5" id="KW-1185">Reference proteome</keyword>
<dbReference type="GO" id="GO:0140359">
    <property type="term" value="F:ABC-type transporter activity"/>
    <property type="evidence" value="ECO:0007669"/>
    <property type="project" value="InterPro"/>
</dbReference>
<evidence type="ECO:0000313" key="5">
    <source>
        <dbReference type="Proteomes" id="UP000019373"/>
    </source>
</evidence>
<accession>U1GVF2</accession>
<dbReference type="InterPro" id="IPR003439">
    <property type="entry name" value="ABC_transporter-like_ATP-bd"/>
</dbReference>
<dbReference type="EMBL" id="KE720758">
    <property type="protein sequence ID" value="ERF76458.1"/>
    <property type="molecule type" value="Genomic_DNA"/>
</dbReference>
<dbReference type="InterPro" id="IPR027417">
    <property type="entry name" value="P-loop_NTPase"/>
</dbReference>
<dbReference type="OMA" id="HSINNCV"/>
<dbReference type="Pfam" id="PF00005">
    <property type="entry name" value="ABC_tran"/>
    <property type="match status" value="1"/>
</dbReference>
<feature type="domain" description="ABC transporter" evidence="3">
    <location>
        <begin position="18"/>
        <end position="70"/>
    </location>
</feature>
<dbReference type="SUPFAM" id="SSF52540">
    <property type="entry name" value="P-loop containing nucleoside triphosphate hydrolases"/>
    <property type="match status" value="1"/>
</dbReference>
<dbReference type="Proteomes" id="UP000019373">
    <property type="component" value="Unassembled WGS sequence"/>
</dbReference>
<sequence length="131" mass="14149">MTVVEHLNFYARIRGVPDLTHNVNEVMRGVGLQPYANRMAAKLSGGNKRKLSLGIALIGNPSVLLLNEPSSSMDAASKRVMWRTLASVVPGRSLVLTTYSMEEADALANQAGIMASRMLALGTTDHLRRAS</sequence>
<dbReference type="GO" id="GO:0016887">
    <property type="term" value="F:ATP hydrolysis activity"/>
    <property type="evidence" value="ECO:0007669"/>
    <property type="project" value="InterPro"/>
</dbReference>
<dbReference type="HOGENOM" id="CLU_000604_1_2_1"/>
<dbReference type="InterPro" id="IPR026082">
    <property type="entry name" value="ABCA"/>
</dbReference>
<dbReference type="RefSeq" id="XP_007786210.1">
    <property type="nucleotide sequence ID" value="XM_007788020.1"/>
</dbReference>
<dbReference type="GO" id="GO:0005319">
    <property type="term" value="F:lipid transporter activity"/>
    <property type="evidence" value="ECO:0007669"/>
    <property type="project" value="TreeGrafter"/>
</dbReference>